<dbReference type="PANTHER" id="PTHR30136">
    <property type="entry name" value="HELIX-TURN-HELIX TRANSCRIPTIONAL REGULATOR, ICLR FAMILY"/>
    <property type="match status" value="1"/>
</dbReference>
<gene>
    <name evidence="6" type="ORF">ABK905_10890</name>
</gene>
<feature type="domain" description="HTH iclR-type" evidence="4">
    <location>
        <begin position="1"/>
        <end position="63"/>
    </location>
</feature>
<reference evidence="6" key="1">
    <citation type="submission" date="2024-06" db="EMBL/GenBank/DDBJ databases">
        <authorList>
            <person name="Coelho C."/>
            <person name="Bento M."/>
            <person name="Garcia E."/>
            <person name="Camelo A."/>
            <person name="Brandao I."/>
            <person name="Espirito Santo C."/>
            <person name="Trovao J."/>
            <person name="Verissimo A."/>
            <person name="Costa J."/>
            <person name="Tiago I."/>
        </authorList>
    </citation>
    <scope>NUCLEOTIDE SEQUENCE</scope>
    <source>
        <strain evidence="6">KWT182</strain>
    </source>
</reference>
<dbReference type="Pfam" id="PF09339">
    <property type="entry name" value="HTH_IclR"/>
    <property type="match status" value="1"/>
</dbReference>
<proteinExistence type="predicted"/>
<dbReference type="SMART" id="SM00346">
    <property type="entry name" value="HTH_ICLR"/>
    <property type="match status" value="1"/>
</dbReference>
<keyword evidence="3" id="KW-0804">Transcription</keyword>
<evidence type="ECO:0000313" key="6">
    <source>
        <dbReference type="EMBL" id="XBS71392.1"/>
    </source>
</evidence>
<dbReference type="InterPro" id="IPR011991">
    <property type="entry name" value="ArsR-like_HTH"/>
</dbReference>
<dbReference type="InterPro" id="IPR014757">
    <property type="entry name" value="Tscrpt_reg_IclR_C"/>
</dbReference>
<feature type="domain" description="IclR-ED" evidence="5">
    <location>
        <begin position="64"/>
        <end position="241"/>
    </location>
</feature>
<dbReference type="InterPro" id="IPR036388">
    <property type="entry name" value="WH-like_DNA-bd_sf"/>
</dbReference>
<evidence type="ECO:0000256" key="3">
    <source>
        <dbReference type="ARBA" id="ARBA00023163"/>
    </source>
</evidence>
<dbReference type="InterPro" id="IPR029016">
    <property type="entry name" value="GAF-like_dom_sf"/>
</dbReference>
<dbReference type="InterPro" id="IPR005471">
    <property type="entry name" value="Tscrpt_reg_IclR_N"/>
</dbReference>
<dbReference type="PANTHER" id="PTHR30136:SF35">
    <property type="entry name" value="HTH-TYPE TRANSCRIPTIONAL REGULATOR RV1719"/>
    <property type="match status" value="1"/>
</dbReference>
<protein>
    <submittedName>
        <fullName evidence="6">Helix-turn-helix domain-containing protein</fullName>
    </submittedName>
</protein>
<dbReference type="GO" id="GO:0045892">
    <property type="term" value="P:negative regulation of DNA-templated transcription"/>
    <property type="evidence" value="ECO:0007669"/>
    <property type="project" value="TreeGrafter"/>
</dbReference>
<sequence length="266" mass="29000">MSSLDTGLRILSLFNKERPVLRVTEVCRELDVPKSTVSRLLKTLCDAGMVERRHNENGYVVGHGVLALAELYLEGSSLIDEMDAALERLSEQYHFVGYAAALSDLDIVLLRVKIGSYPLRLVHEVGAKMAAMPTALGLALFACEPDEAVLAKLDAMLTQGAERKKFLNVLGSIREKGLVSLVNGLNPSISAMGLAIHDIWHNEKIAMSISYPVAAADAALIKRMQKSLWEEACAIGNRVGDPFWSRQTAFPDIGATSISMDSAYLI</sequence>
<evidence type="ECO:0000259" key="4">
    <source>
        <dbReference type="PROSITE" id="PS51077"/>
    </source>
</evidence>
<dbReference type="CDD" id="cd00090">
    <property type="entry name" value="HTH_ARSR"/>
    <property type="match status" value="1"/>
</dbReference>
<accession>A0AAU7QDY6</accession>
<evidence type="ECO:0000256" key="1">
    <source>
        <dbReference type="ARBA" id="ARBA00023015"/>
    </source>
</evidence>
<organism evidence="6">
    <name type="scientific">Acerihabitans sp. KWT182</name>
    <dbReference type="NCBI Taxonomy" id="3157919"/>
    <lineage>
        <taxon>Bacteria</taxon>
        <taxon>Pseudomonadati</taxon>
        <taxon>Pseudomonadota</taxon>
        <taxon>Gammaproteobacteria</taxon>
        <taxon>Enterobacterales</taxon>
        <taxon>Pectobacteriaceae</taxon>
        <taxon>Acerihabitans</taxon>
    </lineage>
</organism>
<dbReference type="Pfam" id="PF01614">
    <property type="entry name" value="IclR_C"/>
    <property type="match status" value="1"/>
</dbReference>
<keyword evidence="2" id="KW-0238">DNA-binding</keyword>
<name>A0AAU7QDY6_9GAMM</name>
<dbReference type="SUPFAM" id="SSF46785">
    <property type="entry name" value="Winged helix' DNA-binding domain"/>
    <property type="match status" value="1"/>
</dbReference>
<keyword evidence="1" id="KW-0805">Transcription regulation</keyword>
<dbReference type="InterPro" id="IPR036390">
    <property type="entry name" value="WH_DNA-bd_sf"/>
</dbReference>
<evidence type="ECO:0000256" key="2">
    <source>
        <dbReference type="ARBA" id="ARBA00023125"/>
    </source>
</evidence>
<dbReference type="PROSITE" id="PS51078">
    <property type="entry name" value="ICLR_ED"/>
    <property type="match status" value="1"/>
</dbReference>
<dbReference type="AlphaFoldDB" id="A0AAU7QDY6"/>
<dbReference type="EMBL" id="CP157947">
    <property type="protein sequence ID" value="XBS71392.1"/>
    <property type="molecule type" value="Genomic_DNA"/>
</dbReference>
<dbReference type="PROSITE" id="PS51077">
    <property type="entry name" value="HTH_ICLR"/>
    <property type="match status" value="1"/>
</dbReference>
<dbReference type="GO" id="GO:0003700">
    <property type="term" value="F:DNA-binding transcription factor activity"/>
    <property type="evidence" value="ECO:0007669"/>
    <property type="project" value="TreeGrafter"/>
</dbReference>
<dbReference type="Gene3D" id="3.30.450.40">
    <property type="match status" value="1"/>
</dbReference>
<dbReference type="GO" id="GO:0003677">
    <property type="term" value="F:DNA binding"/>
    <property type="evidence" value="ECO:0007669"/>
    <property type="project" value="UniProtKB-KW"/>
</dbReference>
<dbReference type="Gene3D" id="1.10.10.10">
    <property type="entry name" value="Winged helix-like DNA-binding domain superfamily/Winged helix DNA-binding domain"/>
    <property type="match status" value="1"/>
</dbReference>
<evidence type="ECO:0000259" key="5">
    <source>
        <dbReference type="PROSITE" id="PS51078"/>
    </source>
</evidence>
<dbReference type="InterPro" id="IPR050707">
    <property type="entry name" value="HTH_MetabolicPath_Reg"/>
</dbReference>
<dbReference type="SUPFAM" id="SSF55781">
    <property type="entry name" value="GAF domain-like"/>
    <property type="match status" value="1"/>
</dbReference>